<accession>A0A1E4R242</accession>
<dbReference type="InterPro" id="IPR036390">
    <property type="entry name" value="WH_DNA-bd_sf"/>
</dbReference>
<evidence type="ECO:0000259" key="5">
    <source>
        <dbReference type="PROSITE" id="PS51078"/>
    </source>
</evidence>
<dbReference type="GO" id="GO:0045892">
    <property type="term" value="P:negative regulation of DNA-templated transcription"/>
    <property type="evidence" value="ECO:0007669"/>
    <property type="project" value="TreeGrafter"/>
</dbReference>
<dbReference type="AlphaFoldDB" id="A0A1E4R242"/>
<evidence type="ECO:0000256" key="2">
    <source>
        <dbReference type="ARBA" id="ARBA00023125"/>
    </source>
</evidence>
<proteinExistence type="predicted"/>
<evidence type="ECO:0000256" key="3">
    <source>
        <dbReference type="ARBA" id="ARBA00023163"/>
    </source>
</evidence>
<dbReference type="Gene3D" id="1.10.10.10">
    <property type="entry name" value="Winged helix-like DNA-binding domain superfamily/Winged helix DNA-binding domain"/>
    <property type="match status" value="1"/>
</dbReference>
<keyword evidence="1" id="KW-0805">Transcription regulation</keyword>
<dbReference type="InterPro" id="IPR036388">
    <property type="entry name" value="WH-like_DNA-bd_sf"/>
</dbReference>
<dbReference type="GO" id="GO:0003700">
    <property type="term" value="F:DNA-binding transcription factor activity"/>
    <property type="evidence" value="ECO:0007669"/>
    <property type="project" value="TreeGrafter"/>
</dbReference>
<gene>
    <name evidence="6" type="ORF">BG258_00885</name>
</gene>
<dbReference type="SMART" id="SM00346">
    <property type="entry name" value="HTH_ICLR"/>
    <property type="match status" value="1"/>
</dbReference>
<organism evidence="6 7">
    <name type="scientific">Lysinibacillus fusiformis</name>
    <dbReference type="NCBI Taxonomy" id="28031"/>
    <lineage>
        <taxon>Bacteria</taxon>
        <taxon>Bacillati</taxon>
        <taxon>Bacillota</taxon>
        <taxon>Bacilli</taxon>
        <taxon>Bacillales</taxon>
        <taxon>Bacillaceae</taxon>
        <taxon>Lysinibacillus</taxon>
    </lineage>
</organism>
<dbReference type="SUPFAM" id="SSF55781">
    <property type="entry name" value="GAF domain-like"/>
    <property type="match status" value="1"/>
</dbReference>
<dbReference type="Gene3D" id="3.30.450.40">
    <property type="match status" value="1"/>
</dbReference>
<evidence type="ECO:0000256" key="1">
    <source>
        <dbReference type="ARBA" id="ARBA00023015"/>
    </source>
</evidence>
<comment type="caution">
    <text evidence="6">The sequence shown here is derived from an EMBL/GenBank/DDBJ whole genome shotgun (WGS) entry which is preliminary data.</text>
</comment>
<dbReference type="RefSeq" id="WP_069479816.1">
    <property type="nucleotide sequence ID" value="NZ_FMUG01000007.1"/>
</dbReference>
<dbReference type="PROSITE" id="PS51077">
    <property type="entry name" value="HTH_ICLR"/>
    <property type="match status" value="1"/>
</dbReference>
<keyword evidence="2" id="KW-0238">DNA-binding</keyword>
<dbReference type="Proteomes" id="UP000094784">
    <property type="component" value="Unassembled WGS sequence"/>
</dbReference>
<feature type="domain" description="IclR-ED" evidence="5">
    <location>
        <begin position="66"/>
        <end position="241"/>
    </location>
</feature>
<dbReference type="PANTHER" id="PTHR30136:SF24">
    <property type="entry name" value="HTH-TYPE TRANSCRIPTIONAL REPRESSOR ALLR"/>
    <property type="match status" value="1"/>
</dbReference>
<dbReference type="PROSITE" id="PS51078">
    <property type="entry name" value="ICLR_ED"/>
    <property type="match status" value="1"/>
</dbReference>
<dbReference type="InterPro" id="IPR005471">
    <property type="entry name" value="Tscrpt_reg_IclR_N"/>
</dbReference>
<dbReference type="OrthoDB" id="9791752at2"/>
<evidence type="ECO:0000313" key="7">
    <source>
        <dbReference type="Proteomes" id="UP000094784"/>
    </source>
</evidence>
<dbReference type="GO" id="GO:0003677">
    <property type="term" value="F:DNA binding"/>
    <property type="evidence" value="ECO:0007669"/>
    <property type="project" value="UniProtKB-KW"/>
</dbReference>
<dbReference type="Pfam" id="PF09339">
    <property type="entry name" value="HTH_IclR"/>
    <property type="match status" value="1"/>
</dbReference>
<dbReference type="InterPro" id="IPR014757">
    <property type="entry name" value="Tscrpt_reg_IclR_C"/>
</dbReference>
<reference evidence="6 7" key="1">
    <citation type="submission" date="2016-09" db="EMBL/GenBank/DDBJ databases">
        <title>Draft genome sequence of the soil isolate, Lysinibacillus fusiformis M5, a potential hypoxanthine producer.</title>
        <authorList>
            <person name="Gallegos-Monterrosa R."/>
            <person name="Maroti G."/>
            <person name="Balint B."/>
            <person name="Kovacs A.T."/>
        </authorList>
    </citation>
    <scope>NUCLEOTIDE SEQUENCE [LARGE SCALE GENOMIC DNA]</scope>
    <source>
        <strain evidence="6 7">M5</strain>
    </source>
</reference>
<dbReference type="Pfam" id="PF01614">
    <property type="entry name" value="IclR_C"/>
    <property type="match status" value="1"/>
</dbReference>
<name>A0A1E4R242_9BACI</name>
<evidence type="ECO:0000259" key="4">
    <source>
        <dbReference type="PROSITE" id="PS51077"/>
    </source>
</evidence>
<feature type="domain" description="HTH iclR-type" evidence="4">
    <location>
        <begin position="2"/>
        <end position="65"/>
    </location>
</feature>
<keyword evidence="3" id="KW-0804">Transcription</keyword>
<dbReference type="PANTHER" id="PTHR30136">
    <property type="entry name" value="HELIX-TURN-HELIX TRANSCRIPTIONAL REGULATOR, ICLR FAMILY"/>
    <property type="match status" value="1"/>
</dbReference>
<dbReference type="InterPro" id="IPR029016">
    <property type="entry name" value="GAF-like_dom_sf"/>
</dbReference>
<evidence type="ECO:0000313" key="6">
    <source>
        <dbReference type="EMBL" id="ODV54536.1"/>
    </source>
</evidence>
<dbReference type="InterPro" id="IPR050707">
    <property type="entry name" value="HTH_MetabolicPath_Reg"/>
</dbReference>
<dbReference type="SUPFAM" id="SSF46785">
    <property type="entry name" value="Winged helix' DNA-binding domain"/>
    <property type="match status" value="1"/>
</dbReference>
<dbReference type="EMBL" id="MECQ01000001">
    <property type="protein sequence ID" value="ODV54536.1"/>
    <property type="molecule type" value="Genomic_DNA"/>
</dbReference>
<protein>
    <submittedName>
        <fullName evidence="6">IclR family transcriptional regulator</fullName>
    </submittedName>
</protein>
<sequence>MIQSIERAMMIIHVLAKNPKRFFSVQDIYNETDLPSSTIYRLLYTLENFDLVERNEEKKEFRLGYTWLQLGMKMYHHTNIREKAHPLLEELAINVRETAYLNIPKLNNSIIIDRVDSPKNVRIIDMIGEKIPYPIGAANKVLLAFSEKEMHAGFLKNINDLEKIELMEQLNVIKDKGYSISYGEKTKGTVSVAAPVFDLNKEPIAAISAECFEYDTDTEKLESIAKEVTRAAHLLSQELGHM</sequence>